<dbReference type="RefSeq" id="WP_077835716.1">
    <property type="nucleotide sequence ID" value="NZ_CP096983.1"/>
</dbReference>
<dbReference type="InterPro" id="IPR006439">
    <property type="entry name" value="HAD-SF_hydro_IA"/>
</dbReference>
<name>A0A1S8LG02_9CLOT</name>
<dbReference type="GO" id="GO:0016791">
    <property type="term" value="F:phosphatase activity"/>
    <property type="evidence" value="ECO:0007669"/>
    <property type="project" value="TreeGrafter"/>
</dbReference>
<dbReference type="EC" id="3.1.3.-" evidence="1"/>
<proteinExistence type="predicted"/>
<organism evidence="1 2">
    <name type="scientific">Clostridium felsineum</name>
    <dbReference type="NCBI Taxonomy" id="36839"/>
    <lineage>
        <taxon>Bacteria</taxon>
        <taxon>Bacillati</taxon>
        <taxon>Bacillota</taxon>
        <taxon>Clostridia</taxon>
        <taxon>Eubacteriales</taxon>
        <taxon>Clostridiaceae</taxon>
        <taxon>Clostridium</taxon>
    </lineage>
</organism>
<dbReference type="InterPro" id="IPR041492">
    <property type="entry name" value="HAD_2"/>
</dbReference>
<dbReference type="InterPro" id="IPR036412">
    <property type="entry name" value="HAD-like_sf"/>
</dbReference>
<dbReference type="NCBIfam" id="TIGR01509">
    <property type="entry name" value="HAD-SF-IA-v3"/>
    <property type="match status" value="1"/>
</dbReference>
<dbReference type="EMBL" id="CP096983">
    <property type="protein sequence ID" value="URZ13349.1"/>
    <property type="molecule type" value="Genomic_DNA"/>
</dbReference>
<dbReference type="PANTHER" id="PTHR18901:SF38">
    <property type="entry name" value="PSEUDOURIDINE-5'-PHOSPHATASE"/>
    <property type="match status" value="1"/>
</dbReference>
<dbReference type="SFLD" id="SFLDG01129">
    <property type="entry name" value="C1.5:_HAD__Beta-PGM__Phosphata"/>
    <property type="match status" value="1"/>
</dbReference>
<dbReference type="SFLD" id="SFLDS00003">
    <property type="entry name" value="Haloacid_Dehalogenase"/>
    <property type="match status" value="1"/>
</dbReference>
<sequence>MTDKIKAAIFDMDGTLVDSMWIWQAIDVEYLKERNLPFPDDLKDAIEHLSFYDTAKYFKKRFNLKDSIKKITDDWTQMAYKHYANDINLKPHAREYLLYLKNKNIRIGLATSNCKLLVETALKPLGIYNLFDSITTTDEVERDKSFPDVYLLAAKRLGVLPQECVVFEDILPAVISAKKAGMTVVAVHDESSIKSILDIKSKADKFIVSYDEIIA</sequence>
<dbReference type="KEGG" id="crw:CROST_041150"/>
<reference evidence="1 2" key="1">
    <citation type="submission" date="2022-04" db="EMBL/GenBank/DDBJ databases">
        <title>Genome sequence of C. roseum typestrain.</title>
        <authorList>
            <person name="Poehlein A."/>
            <person name="Schoch T."/>
            <person name="Duerre P."/>
            <person name="Daniel R."/>
        </authorList>
    </citation>
    <scope>NUCLEOTIDE SEQUENCE [LARGE SCALE GENOMIC DNA]</scope>
    <source>
        <strain evidence="1 2">DSM 7320</strain>
    </source>
</reference>
<dbReference type="CDD" id="cd07505">
    <property type="entry name" value="HAD_BPGM-like"/>
    <property type="match status" value="1"/>
</dbReference>
<dbReference type="SUPFAM" id="SSF56784">
    <property type="entry name" value="HAD-like"/>
    <property type="match status" value="1"/>
</dbReference>
<keyword evidence="1" id="KW-0378">Hydrolase</keyword>
<dbReference type="Gene3D" id="3.40.50.1000">
    <property type="entry name" value="HAD superfamily/HAD-like"/>
    <property type="match status" value="1"/>
</dbReference>
<dbReference type="Proteomes" id="UP000190951">
    <property type="component" value="Chromosome"/>
</dbReference>
<dbReference type="PANTHER" id="PTHR18901">
    <property type="entry name" value="2-DEOXYGLUCOSE-6-PHOSPHATE PHOSPHATASE 2"/>
    <property type="match status" value="1"/>
</dbReference>
<dbReference type="InterPro" id="IPR023214">
    <property type="entry name" value="HAD_sf"/>
</dbReference>
<dbReference type="InterPro" id="IPR023198">
    <property type="entry name" value="PGP-like_dom2"/>
</dbReference>
<dbReference type="AlphaFoldDB" id="A0A1S8LG02"/>
<dbReference type="Gene3D" id="1.10.150.240">
    <property type="entry name" value="Putative phosphatase, domain 2"/>
    <property type="match status" value="1"/>
</dbReference>
<dbReference type="STRING" id="84029.CROST_08670"/>
<keyword evidence="2" id="KW-1185">Reference proteome</keyword>
<dbReference type="Pfam" id="PF13419">
    <property type="entry name" value="HAD_2"/>
    <property type="match status" value="1"/>
</dbReference>
<protein>
    <submittedName>
        <fullName evidence="1">Phosphorylated carbohydrates phosphatase</fullName>
        <ecNumber evidence="1">3.1.3.-</ecNumber>
    </submittedName>
</protein>
<dbReference type="PRINTS" id="PR00413">
    <property type="entry name" value="HADHALOGNASE"/>
</dbReference>
<evidence type="ECO:0000313" key="2">
    <source>
        <dbReference type="Proteomes" id="UP000190951"/>
    </source>
</evidence>
<accession>A0A1S8LG02</accession>
<evidence type="ECO:0000313" key="1">
    <source>
        <dbReference type="EMBL" id="URZ13349.1"/>
    </source>
</evidence>
<gene>
    <name evidence="1" type="ORF">CROST_041150</name>
</gene>